<keyword evidence="2" id="KW-0732">Signal</keyword>
<gene>
    <name evidence="3" type="ORF">V3391_15705</name>
</gene>
<evidence type="ECO:0000313" key="4">
    <source>
        <dbReference type="Proteomes" id="UP001358324"/>
    </source>
</evidence>
<name>A0ABU7WIW4_9GAMM</name>
<dbReference type="Proteomes" id="UP001358324">
    <property type="component" value="Unassembled WGS sequence"/>
</dbReference>
<organism evidence="3 4">
    <name type="scientific">Luteimonas flava</name>
    <dbReference type="NCBI Taxonomy" id="3115822"/>
    <lineage>
        <taxon>Bacteria</taxon>
        <taxon>Pseudomonadati</taxon>
        <taxon>Pseudomonadota</taxon>
        <taxon>Gammaproteobacteria</taxon>
        <taxon>Lysobacterales</taxon>
        <taxon>Lysobacteraceae</taxon>
        <taxon>Luteimonas</taxon>
    </lineage>
</organism>
<feature type="signal peptide" evidence="2">
    <location>
        <begin position="1"/>
        <end position="18"/>
    </location>
</feature>
<accession>A0ABU7WIW4</accession>
<evidence type="ECO:0000256" key="2">
    <source>
        <dbReference type="SAM" id="SignalP"/>
    </source>
</evidence>
<sequence length="175" mass="18805">MKHLLILICLILSGPAAGTSVPPKPLAEMVEEADCIVAATVKQVSMVNARGRPVADRNARTGPGLKNQIRFHLEVEDVLRSKGAALPSRIVVPLWTMWHYELGAITNAAQGSTGIFLLKCGSFEPVYPAGFQRPLSEREEIERLMGATAVEVPVSGSDRNAGENPSPSVGRRPAR</sequence>
<dbReference type="RefSeq" id="WP_332079366.1">
    <property type="nucleotide sequence ID" value="NZ_JAZHBM010000003.1"/>
</dbReference>
<feature type="chain" id="PRO_5045805663" evidence="2">
    <location>
        <begin position="19"/>
        <end position="175"/>
    </location>
</feature>
<reference evidence="3 4" key="1">
    <citation type="submission" date="2024-01" db="EMBL/GenBank/DDBJ databases">
        <title>Novel species of the genus Luteimonas isolated from rivers.</title>
        <authorList>
            <person name="Lu H."/>
        </authorList>
    </citation>
    <scope>NUCLEOTIDE SEQUENCE [LARGE SCALE GENOMIC DNA]</scope>
    <source>
        <strain evidence="3 4">SMYT11W</strain>
    </source>
</reference>
<keyword evidence="4" id="KW-1185">Reference proteome</keyword>
<evidence type="ECO:0000256" key="1">
    <source>
        <dbReference type="SAM" id="MobiDB-lite"/>
    </source>
</evidence>
<evidence type="ECO:0000313" key="3">
    <source>
        <dbReference type="EMBL" id="MEF3083662.1"/>
    </source>
</evidence>
<comment type="caution">
    <text evidence="3">The sequence shown here is derived from an EMBL/GenBank/DDBJ whole genome shotgun (WGS) entry which is preliminary data.</text>
</comment>
<feature type="region of interest" description="Disordered" evidence="1">
    <location>
        <begin position="150"/>
        <end position="175"/>
    </location>
</feature>
<dbReference type="EMBL" id="JAZHBM010000003">
    <property type="protein sequence ID" value="MEF3083662.1"/>
    <property type="molecule type" value="Genomic_DNA"/>
</dbReference>
<proteinExistence type="predicted"/>
<protein>
    <submittedName>
        <fullName evidence="3">Uncharacterized protein</fullName>
    </submittedName>
</protein>